<accession>A0ABU0F0S9</accession>
<dbReference type="RefSeq" id="WP_306995276.1">
    <property type="nucleotide sequence ID" value="NZ_JAUSUT010000001.1"/>
</dbReference>
<dbReference type="InterPro" id="IPR055568">
    <property type="entry name" value="DUF7144"/>
</dbReference>
<evidence type="ECO:0000313" key="5">
    <source>
        <dbReference type="Proteomes" id="UP001229651"/>
    </source>
</evidence>
<evidence type="ECO:0000259" key="3">
    <source>
        <dbReference type="Pfam" id="PF23636"/>
    </source>
</evidence>
<evidence type="ECO:0000256" key="1">
    <source>
        <dbReference type="SAM" id="MobiDB-lite"/>
    </source>
</evidence>
<keyword evidence="2" id="KW-1133">Transmembrane helix</keyword>
<evidence type="ECO:0000313" key="4">
    <source>
        <dbReference type="EMBL" id="MDQ0380964.1"/>
    </source>
</evidence>
<dbReference type="Proteomes" id="UP001229651">
    <property type="component" value="Unassembled WGS sequence"/>
</dbReference>
<gene>
    <name evidence="4" type="ORF">FB470_004958</name>
</gene>
<feature type="region of interest" description="Disordered" evidence="1">
    <location>
        <begin position="1"/>
        <end position="23"/>
    </location>
</feature>
<reference evidence="4 5" key="1">
    <citation type="submission" date="2023-07" db="EMBL/GenBank/DDBJ databases">
        <title>Sequencing the genomes of 1000 actinobacteria strains.</title>
        <authorList>
            <person name="Klenk H.-P."/>
        </authorList>
    </citation>
    <scope>NUCLEOTIDE SEQUENCE [LARGE SCALE GENOMIC DNA]</scope>
    <source>
        <strain evidence="4 5">DSM 45805</strain>
    </source>
</reference>
<sequence length="154" mass="16218">MTQHAQPGQGTLGGTEPTAPPERPVTEPTAWLGWIWFAAAMMVLLGMFNIIEGLVALFHGDFYAVGPQGLLVFDLTSWGWIHLIIGALAVAAGFGLFTGAAWARVTAVVLATINAVAQLAFLSAYPVWGALVIALDVVVIWAVVVHGGEVRRAG</sequence>
<organism evidence="4 5">
    <name type="scientific">Amycolatopsis thermophila</name>
    <dbReference type="NCBI Taxonomy" id="206084"/>
    <lineage>
        <taxon>Bacteria</taxon>
        <taxon>Bacillati</taxon>
        <taxon>Actinomycetota</taxon>
        <taxon>Actinomycetes</taxon>
        <taxon>Pseudonocardiales</taxon>
        <taxon>Pseudonocardiaceae</taxon>
        <taxon>Amycolatopsis</taxon>
    </lineage>
</organism>
<feature type="transmembrane region" description="Helical" evidence="2">
    <location>
        <begin position="31"/>
        <end position="58"/>
    </location>
</feature>
<comment type="caution">
    <text evidence="4">The sequence shown here is derived from an EMBL/GenBank/DDBJ whole genome shotgun (WGS) entry which is preliminary data.</text>
</comment>
<feature type="transmembrane region" description="Helical" evidence="2">
    <location>
        <begin position="78"/>
        <end position="97"/>
    </location>
</feature>
<keyword evidence="5" id="KW-1185">Reference proteome</keyword>
<evidence type="ECO:0000256" key="2">
    <source>
        <dbReference type="SAM" id="Phobius"/>
    </source>
</evidence>
<feature type="transmembrane region" description="Helical" evidence="2">
    <location>
        <begin position="102"/>
        <end position="121"/>
    </location>
</feature>
<dbReference type="EMBL" id="JAUSUT010000001">
    <property type="protein sequence ID" value="MDQ0380964.1"/>
    <property type="molecule type" value="Genomic_DNA"/>
</dbReference>
<protein>
    <recommendedName>
        <fullName evidence="3">DUF7144 domain-containing protein</fullName>
    </recommendedName>
</protein>
<keyword evidence="2" id="KW-0472">Membrane</keyword>
<name>A0ABU0F0S9_9PSEU</name>
<feature type="domain" description="DUF7144" evidence="3">
    <location>
        <begin position="34"/>
        <end position="147"/>
    </location>
</feature>
<proteinExistence type="predicted"/>
<feature type="transmembrane region" description="Helical" evidence="2">
    <location>
        <begin position="127"/>
        <end position="145"/>
    </location>
</feature>
<dbReference type="Pfam" id="PF23636">
    <property type="entry name" value="DUF7144"/>
    <property type="match status" value="1"/>
</dbReference>
<keyword evidence="2" id="KW-0812">Transmembrane</keyword>